<dbReference type="EMBL" id="JAGMUU010000008">
    <property type="protein sequence ID" value="KAH7146768.1"/>
    <property type="molecule type" value="Genomic_DNA"/>
</dbReference>
<gene>
    <name evidence="3" type="ORF">B0J13DRAFT_621717</name>
</gene>
<dbReference type="AlphaFoldDB" id="A0A9P9ETQ5"/>
<evidence type="ECO:0000259" key="2">
    <source>
        <dbReference type="Pfam" id="PF24883"/>
    </source>
</evidence>
<accession>A0A9P9ETQ5</accession>
<comment type="caution">
    <text evidence="3">The sequence shown here is derived from an EMBL/GenBank/DDBJ whole genome shotgun (WGS) entry which is preliminary data.</text>
</comment>
<dbReference type="Proteomes" id="UP000717696">
    <property type="component" value="Unassembled WGS sequence"/>
</dbReference>
<keyword evidence="4" id="KW-1185">Reference proteome</keyword>
<proteinExistence type="predicted"/>
<reference evidence="3" key="1">
    <citation type="journal article" date="2021" name="Nat. Commun.">
        <title>Genetic determinants of endophytism in the Arabidopsis root mycobiome.</title>
        <authorList>
            <person name="Mesny F."/>
            <person name="Miyauchi S."/>
            <person name="Thiergart T."/>
            <person name="Pickel B."/>
            <person name="Atanasova L."/>
            <person name="Karlsson M."/>
            <person name="Huettel B."/>
            <person name="Barry K.W."/>
            <person name="Haridas S."/>
            <person name="Chen C."/>
            <person name="Bauer D."/>
            <person name="Andreopoulos W."/>
            <person name="Pangilinan J."/>
            <person name="LaButti K."/>
            <person name="Riley R."/>
            <person name="Lipzen A."/>
            <person name="Clum A."/>
            <person name="Drula E."/>
            <person name="Henrissat B."/>
            <person name="Kohler A."/>
            <person name="Grigoriev I.V."/>
            <person name="Martin F.M."/>
            <person name="Hacquard S."/>
        </authorList>
    </citation>
    <scope>NUCLEOTIDE SEQUENCE</scope>
    <source>
        <strain evidence="3">MPI-CAGE-AT-0021</strain>
    </source>
</reference>
<evidence type="ECO:0000313" key="3">
    <source>
        <dbReference type="EMBL" id="KAH7146768.1"/>
    </source>
</evidence>
<dbReference type="InterPro" id="IPR056884">
    <property type="entry name" value="NPHP3-like_N"/>
</dbReference>
<evidence type="ECO:0000256" key="1">
    <source>
        <dbReference type="ARBA" id="ARBA00022737"/>
    </source>
</evidence>
<dbReference type="OrthoDB" id="538223at2759"/>
<keyword evidence="1" id="KW-0677">Repeat</keyword>
<evidence type="ECO:0000313" key="4">
    <source>
        <dbReference type="Proteomes" id="UP000717696"/>
    </source>
</evidence>
<organism evidence="3 4">
    <name type="scientific">Dactylonectria estremocensis</name>
    <dbReference type="NCBI Taxonomy" id="1079267"/>
    <lineage>
        <taxon>Eukaryota</taxon>
        <taxon>Fungi</taxon>
        <taxon>Dikarya</taxon>
        <taxon>Ascomycota</taxon>
        <taxon>Pezizomycotina</taxon>
        <taxon>Sordariomycetes</taxon>
        <taxon>Hypocreomycetidae</taxon>
        <taxon>Hypocreales</taxon>
        <taxon>Nectriaceae</taxon>
        <taxon>Dactylonectria</taxon>
    </lineage>
</organism>
<sequence>MNDVSFEVLQGSRRISQPPTVELQAELDFDGIINESKKETTNLLSYFFCQGTDSRINNATAVLRSLIYLIVAQQPSLIPQVRKKYDYVGKGLFEDVNASLCLPRRQQVRKSALDIAGHYSAFS</sequence>
<dbReference type="Pfam" id="PF24883">
    <property type="entry name" value="NPHP3_N"/>
    <property type="match status" value="1"/>
</dbReference>
<feature type="domain" description="Nephrocystin 3-like N-terminal" evidence="2">
    <location>
        <begin position="32"/>
        <end position="86"/>
    </location>
</feature>
<protein>
    <recommendedName>
        <fullName evidence="2">Nephrocystin 3-like N-terminal domain-containing protein</fullName>
    </recommendedName>
</protein>
<name>A0A9P9ETQ5_9HYPO</name>